<organism evidence="4 5">
    <name type="scientific">Mucor circinelloides f. circinelloides (strain 1006PhL)</name>
    <name type="common">Mucormycosis agent</name>
    <name type="synonym">Calyptromyces circinelloides</name>
    <dbReference type="NCBI Taxonomy" id="1220926"/>
    <lineage>
        <taxon>Eukaryota</taxon>
        <taxon>Fungi</taxon>
        <taxon>Fungi incertae sedis</taxon>
        <taxon>Mucoromycota</taxon>
        <taxon>Mucoromycotina</taxon>
        <taxon>Mucoromycetes</taxon>
        <taxon>Mucorales</taxon>
        <taxon>Mucorineae</taxon>
        <taxon>Mucoraceae</taxon>
        <taxon>Mucor</taxon>
    </lineage>
</organism>
<dbReference type="InParanoid" id="S2JRH0"/>
<dbReference type="PROSITE" id="PS00108">
    <property type="entry name" value="PROTEIN_KINASE_ST"/>
    <property type="match status" value="1"/>
</dbReference>
<dbReference type="InterPro" id="IPR008271">
    <property type="entry name" value="Ser/Thr_kinase_AS"/>
</dbReference>
<dbReference type="SMART" id="SM00240">
    <property type="entry name" value="FHA"/>
    <property type="match status" value="1"/>
</dbReference>
<dbReference type="VEuPathDB" id="FungiDB:HMPREF1544_00275"/>
<dbReference type="PROSITE" id="PS50006">
    <property type="entry name" value="FHA_DOMAIN"/>
    <property type="match status" value="1"/>
</dbReference>
<dbReference type="InterPro" id="IPR000719">
    <property type="entry name" value="Prot_kinase_dom"/>
</dbReference>
<evidence type="ECO:0000256" key="1">
    <source>
        <dbReference type="ARBA" id="ARBA00005575"/>
    </source>
</evidence>
<dbReference type="Proteomes" id="UP000014254">
    <property type="component" value="Unassembled WGS sequence"/>
</dbReference>
<gene>
    <name evidence="4" type="ORF">HMPREF1544_00275</name>
</gene>
<dbReference type="InterPro" id="IPR011009">
    <property type="entry name" value="Kinase-like_dom_sf"/>
</dbReference>
<dbReference type="Gene3D" id="2.60.200.20">
    <property type="match status" value="1"/>
</dbReference>
<dbReference type="Pfam" id="PF00498">
    <property type="entry name" value="FHA"/>
    <property type="match status" value="1"/>
</dbReference>
<sequence length="540" mass="62833">MGEIVGALRGVHEDTEDVVYSIMSDKIYRIGHDKSSDICIELEDLISETHCVITSLIKSIDSTCVYLTDTSTSGTYLNGCLIGQNKTVILHSGCIISFGSEHINFMFIQYRPDDVLFPEFTTPGYPHYPLEQGDTSRELSIRTTNKLIGVGSQSSIFLAYDQKNPNRQLVCKYTNLKRSQFMPQMARVYETELSILKGNKHPNVISLVAHYKSEQVRFVYLPIYYGDSLYERFKENHSNQQKMNERDATFLIQQLFAGLDYLHDRDIIHCDLKPQNILLSERYTNRPRLIIADFGHSTYKSSKPKTWPESWGTYEQVYITRYVYHAPEMVKLQEFSDKIDSWAAGMIFYEMLTGKHPFDCSSREETEKAILTEDVKLEQERIKHEDRELSEDEKKLNRLASILENTSPNSKQIIACLTQKDQYQRFTIKQAMQIKTLFSWFGGDKKIAQDNYLTEREMWFPDEECSSSTPKYMRESIRYMYPDGCSDTVNAIEESRNLTHEKSFLFGTQGDDLSTYDNVFIDRINSFRNPYHLMQQQQQL</sequence>
<dbReference type="eggNOG" id="KOG0032">
    <property type="taxonomic scope" value="Eukaryota"/>
</dbReference>
<evidence type="ECO:0000313" key="4">
    <source>
        <dbReference type="EMBL" id="EPB92836.1"/>
    </source>
</evidence>
<dbReference type="OMA" id="DICIELE"/>
<evidence type="ECO:0000313" key="5">
    <source>
        <dbReference type="Proteomes" id="UP000014254"/>
    </source>
</evidence>
<name>S2JRH0_MUCC1</name>
<dbReference type="Gene3D" id="3.30.200.20">
    <property type="entry name" value="Phosphorylase Kinase, domain 1"/>
    <property type="match status" value="1"/>
</dbReference>
<dbReference type="SMART" id="SM00220">
    <property type="entry name" value="S_TKc"/>
    <property type="match status" value="1"/>
</dbReference>
<dbReference type="InterPro" id="IPR008984">
    <property type="entry name" value="SMAD_FHA_dom_sf"/>
</dbReference>
<dbReference type="STRING" id="1220926.S2JRH0"/>
<dbReference type="GO" id="GO:0004672">
    <property type="term" value="F:protein kinase activity"/>
    <property type="evidence" value="ECO:0007669"/>
    <property type="project" value="InterPro"/>
</dbReference>
<comment type="similarity">
    <text evidence="1">Belongs to the protein kinase superfamily. CAMK Ser/Thr protein kinase family. CHEK2 subfamily.</text>
</comment>
<feature type="domain" description="FHA" evidence="2">
    <location>
        <begin position="28"/>
        <end position="82"/>
    </location>
</feature>
<dbReference type="AlphaFoldDB" id="S2JRH0"/>
<dbReference type="Pfam" id="PF00069">
    <property type="entry name" value="Pkinase"/>
    <property type="match status" value="1"/>
</dbReference>
<dbReference type="CDD" id="cd22670">
    <property type="entry name" value="FHA_MEK1-like"/>
    <property type="match status" value="1"/>
</dbReference>
<keyword evidence="5" id="KW-1185">Reference proteome</keyword>
<accession>S2JRH0</accession>
<dbReference type="EMBL" id="KE123897">
    <property type="protein sequence ID" value="EPB92836.1"/>
    <property type="molecule type" value="Genomic_DNA"/>
</dbReference>
<evidence type="ECO:0000259" key="3">
    <source>
        <dbReference type="PROSITE" id="PS50011"/>
    </source>
</evidence>
<proteinExistence type="inferred from homology"/>
<feature type="domain" description="Protein kinase" evidence="3">
    <location>
        <begin position="142"/>
        <end position="441"/>
    </location>
</feature>
<dbReference type="SUPFAM" id="SSF56112">
    <property type="entry name" value="Protein kinase-like (PK-like)"/>
    <property type="match status" value="1"/>
</dbReference>
<dbReference type="PROSITE" id="PS50011">
    <property type="entry name" value="PROTEIN_KINASE_DOM"/>
    <property type="match status" value="1"/>
</dbReference>
<dbReference type="GO" id="GO:0005524">
    <property type="term" value="F:ATP binding"/>
    <property type="evidence" value="ECO:0007669"/>
    <property type="project" value="InterPro"/>
</dbReference>
<evidence type="ECO:0000259" key="2">
    <source>
        <dbReference type="PROSITE" id="PS50006"/>
    </source>
</evidence>
<dbReference type="Gene3D" id="1.10.510.10">
    <property type="entry name" value="Transferase(Phosphotransferase) domain 1"/>
    <property type="match status" value="1"/>
</dbReference>
<keyword evidence="4" id="KW-0418">Kinase</keyword>
<dbReference type="PANTHER" id="PTHR24347">
    <property type="entry name" value="SERINE/THREONINE-PROTEIN KINASE"/>
    <property type="match status" value="1"/>
</dbReference>
<dbReference type="OrthoDB" id="10252171at2759"/>
<protein>
    <submittedName>
        <fullName evidence="4">CAMK protein kinase</fullName>
    </submittedName>
</protein>
<reference evidence="5" key="1">
    <citation type="submission" date="2013-05" db="EMBL/GenBank/DDBJ databases">
        <title>The Genome sequence of Mucor circinelloides f. circinelloides 1006PhL.</title>
        <authorList>
            <consortium name="The Broad Institute Genomics Platform"/>
            <person name="Cuomo C."/>
            <person name="Earl A."/>
            <person name="Findley K."/>
            <person name="Lee S.C."/>
            <person name="Walker B."/>
            <person name="Young S."/>
            <person name="Zeng Q."/>
            <person name="Gargeya S."/>
            <person name="Fitzgerald M."/>
            <person name="Haas B."/>
            <person name="Abouelleil A."/>
            <person name="Allen A.W."/>
            <person name="Alvarado L."/>
            <person name="Arachchi H.M."/>
            <person name="Berlin A.M."/>
            <person name="Chapman S.B."/>
            <person name="Gainer-Dewar J."/>
            <person name="Goldberg J."/>
            <person name="Griggs A."/>
            <person name="Gujja S."/>
            <person name="Hansen M."/>
            <person name="Howarth C."/>
            <person name="Imamovic A."/>
            <person name="Ireland A."/>
            <person name="Larimer J."/>
            <person name="McCowan C."/>
            <person name="Murphy C."/>
            <person name="Pearson M."/>
            <person name="Poon T.W."/>
            <person name="Priest M."/>
            <person name="Roberts A."/>
            <person name="Saif S."/>
            <person name="Shea T."/>
            <person name="Sisk P."/>
            <person name="Sykes S."/>
            <person name="Wortman J."/>
            <person name="Nusbaum C."/>
            <person name="Birren B."/>
        </authorList>
    </citation>
    <scope>NUCLEOTIDE SEQUENCE [LARGE SCALE GENOMIC DNA]</scope>
    <source>
        <strain evidence="5">1006PhL</strain>
    </source>
</reference>
<dbReference type="SUPFAM" id="SSF49879">
    <property type="entry name" value="SMAD/FHA domain"/>
    <property type="match status" value="1"/>
</dbReference>
<dbReference type="InterPro" id="IPR000253">
    <property type="entry name" value="FHA_dom"/>
</dbReference>
<keyword evidence="4" id="KW-0808">Transferase</keyword>